<evidence type="ECO:0008006" key="5">
    <source>
        <dbReference type="Google" id="ProtNLM"/>
    </source>
</evidence>
<name>A0A8S1JFZ7_9CHLO</name>
<dbReference type="Pfam" id="PF12014">
    <property type="entry name" value="Cyclin_D1_bind"/>
    <property type="match status" value="1"/>
</dbReference>
<sequence>MCLGEVPVESRPGEAKEKPATTSDVDESDDDAWKRWLAYFHETDQLEESMGKVNEALEEAVAREQYEEATELKARLEEIEGRDTVRMVNKALKAAVAEERFSDAARLRDEGLVGLQGWWVARTPDDPTGKIVHIKSEFGRYTGRAFTPRDIAEANGFTDRSLGSPMFGEESPSTSLEESGALVLEVFLREEANGSMGHRACALRGPHPEENADGSLSLGEVGESVVVESEKDEGGNIVKMSVTFVKDSDEEGRDLRTDPQEAPTSLLLEENEPSPIVASELGADLSDLNLDSLTDDEAEYHVRVPAELRWRDRDHFVVQVAGGERSTTEGPQTDELVFGDSTLGGNLDKGIELQIAGARPTSLGDIISSQASSSTDVLEELMAVLKKMHLAKTGKNLAVDLGQIVSALGNLIGTNDFDVHAVAKVAQLLLTNMGQELSFEGEVTFSRIPTDHAKTDPFCGLYLGAFGPHGPELLLLRRSLWDDGEECIQGIKLTGDVNVPAGEVSFRVKVGRKHRLESRGVYPEDLGIVARYQGQGRVAEQGFREPHWVEGELLQFSSGGAPGHRLTGGAQLGFVWAVPGTRRFLILLNRMTLPES</sequence>
<dbReference type="PANTHER" id="PTHR33917:SF3">
    <property type="entry name" value="PROTEIN EXECUTER 1, CHLOROPLASTIC"/>
    <property type="match status" value="1"/>
</dbReference>
<accession>A0A8S1JFZ7</accession>
<reference evidence="3" key="1">
    <citation type="submission" date="2020-12" db="EMBL/GenBank/DDBJ databases">
        <authorList>
            <person name="Iha C."/>
        </authorList>
    </citation>
    <scope>NUCLEOTIDE SEQUENCE</scope>
</reference>
<dbReference type="GO" id="GO:0042651">
    <property type="term" value="C:thylakoid membrane"/>
    <property type="evidence" value="ECO:0007669"/>
    <property type="project" value="TreeGrafter"/>
</dbReference>
<keyword evidence="1" id="KW-0175">Coiled coil</keyword>
<dbReference type="PANTHER" id="PTHR33917">
    <property type="entry name" value="PROTEIN EXECUTER 1, CHLOROPLASTIC"/>
    <property type="match status" value="1"/>
</dbReference>
<feature type="coiled-coil region" evidence="1">
    <location>
        <begin position="43"/>
        <end position="82"/>
    </location>
</feature>
<dbReference type="OrthoDB" id="722566at2759"/>
<evidence type="ECO:0000313" key="4">
    <source>
        <dbReference type="Proteomes" id="UP000708148"/>
    </source>
</evidence>
<dbReference type="AlphaFoldDB" id="A0A8S1JFZ7"/>
<keyword evidence="4" id="KW-1185">Reference proteome</keyword>
<comment type="caution">
    <text evidence="3">The sequence shown here is derived from an EMBL/GenBank/DDBJ whole genome shotgun (WGS) entry which is preliminary data.</text>
</comment>
<dbReference type="InterPro" id="IPR044680">
    <property type="entry name" value="EX1/2"/>
</dbReference>
<dbReference type="GO" id="GO:0010343">
    <property type="term" value="P:singlet oxygen-mediated programmed cell death"/>
    <property type="evidence" value="ECO:0007669"/>
    <property type="project" value="InterPro"/>
</dbReference>
<evidence type="ECO:0000256" key="2">
    <source>
        <dbReference type="SAM" id="MobiDB-lite"/>
    </source>
</evidence>
<organism evidence="3 4">
    <name type="scientific">Ostreobium quekettii</name>
    <dbReference type="NCBI Taxonomy" id="121088"/>
    <lineage>
        <taxon>Eukaryota</taxon>
        <taxon>Viridiplantae</taxon>
        <taxon>Chlorophyta</taxon>
        <taxon>core chlorophytes</taxon>
        <taxon>Ulvophyceae</taxon>
        <taxon>TCBD clade</taxon>
        <taxon>Bryopsidales</taxon>
        <taxon>Ostreobineae</taxon>
        <taxon>Ostreobiaceae</taxon>
        <taxon>Ostreobium</taxon>
    </lineage>
</organism>
<protein>
    <recommendedName>
        <fullName evidence="5">UVR domain-containing protein</fullName>
    </recommendedName>
</protein>
<dbReference type="Proteomes" id="UP000708148">
    <property type="component" value="Unassembled WGS sequence"/>
</dbReference>
<proteinExistence type="predicted"/>
<gene>
    <name evidence="3" type="ORF">OSTQU699_LOCUS10365</name>
</gene>
<evidence type="ECO:0000256" key="1">
    <source>
        <dbReference type="SAM" id="Coils"/>
    </source>
</evidence>
<dbReference type="EMBL" id="CAJHUC010002999">
    <property type="protein sequence ID" value="CAD7705010.1"/>
    <property type="molecule type" value="Genomic_DNA"/>
</dbReference>
<feature type="region of interest" description="Disordered" evidence="2">
    <location>
        <begin position="1"/>
        <end position="29"/>
    </location>
</feature>
<evidence type="ECO:0000313" key="3">
    <source>
        <dbReference type="EMBL" id="CAD7705010.1"/>
    </source>
</evidence>